<name>A0ABP5K903_9ACTN</name>
<dbReference type="InterPro" id="IPR041881">
    <property type="entry name" value="PqqD_sf"/>
</dbReference>
<dbReference type="RefSeq" id="WP_344304201.1">
    <property type="nucleotide sequence ID" value="NZ_BAAAQQ010000012.1"/>
</dbReference>
<dbReference type="InterPro" id="IPR008792">
    <property type="entry name" value="PQQD"/>
</dbReference>
<evidence type="ECO:0008006" key="3">
    <source>
        <dbReference type="Google" id="ProtNLM"/>
    </source>
</evidence>
<proteinExistence type="predicted"/>
<accession>A0ABP5K903</accession>
<sequence>MTEVTFAVARDVAWVDAEAAGGTGAHVFLAKLPDGPPRVLSGPAWAIWMALAETAGSVDQIVTVTSELTGQDPEGIRSDIESFLARLLTEGLAVRSGRP</sequence>
<protein>
    <recommendedName>
        <fullName evidence="3">PqqD family protein</fullName>
    </recommendedName>
</protein>
<reference evidence="2" key="1">
    <citation type="journal article" date="2019" name="Int. J. Syst. Evol. Microbiol.">
        <title>The Global Catalogue of Microorganisms (GCM) 10K type strain sequencing project: providing services to taxonomists for standard genome sequencing and annotation.</title>
        <authorList>
            <consortium name="The Broad Institute Genomics Platform"/>
            <consortium name="The Broad Institute Genome Sequencing Center for Infectious Disease"/>
            <person name="Wu L."/>
            <person name="Ma J."/>
        </authorList>
    </citation>
    <scope>NUCLEOTIDE SEQUENCE [LARGE SCALE GENOMIC DNA]</scope>
    <source>
        <strain evidence="2">JCM 16021</strain>
    </source>
</reference>
<comment type="caution">
    <text evidence="1">The sequence shown here is derived from an EMBL/GenBank/DDBJ whole genome shotgun (WGS) entry which is preliminary data.</text>
</comment>
<dbReference type="EMBL" id="BAAAQQ010000012">
    <property type="protein sequence ID" value="GAA2127081.1"/>
    <property type="molecule type" value="Genomic_DNA"/>
</dbReference>
<gene>
    <name evidence="1" type="ORF">GCM10009843_26160</name>
</gene>
<evidence type="ECO:0000313" key="2">
    <source>
        <dbReference type="Proteomes" id="UP001500575"/>
    </source>
</evidence>
<keyword evidence="2" id="KW-1185">Reference proteome</keyword>
<organism evidence="1 2">
    <name type="scientific">Nocardioides bigeumensis</name>
    <dbReference type="NCBI Taxonomy" id="433657"/>
    <lineage>
        <taxon>Bacteria</taxon>
        <taxon>Bacillati</taxon>
        <taxon>Actinomycetota</taxon>
        <taxon>Actinomycetes</taxon>
        <taxon>Propionibacteriales</taxon>
        <taxon>Nocardioidaceae</taxon>
        <taxon>Nocardioides</taxon>
    </lineage>
</organism>
<dbReference type="Proteomes" id="UP001500575">
    <property type="component" value="Unassembled WGS sequence"/>
</dbReference>
<dbReference type="Gene3D" id="1.10.10.1150">
    <property type="entry name" value="Coenzyme PQQ synthesis protein D (PqqD)"/>
    <property type="match status" value="1"/>
</dbReference>
<dbReference type="Pfam" id="PF05402">
    <property type="entry name" value="PqqD"/>
    <property type="match status" value="1"/>
</dbReference>
<evidence type="ECO:0000313" key="1">
    <source>
        <dbReference type="EMBL" id="GAA2127081.1"/>
    </source>
</evidence>